<keyword evidence="1" id="KW-0677">Repeat</keyword>
<evidence type="ECO:0000256" key="2">
    <source>
        <dbReference type="ARBA" id="ARBA00023043"/>
    </source>
</evidence>
<proteinExistence type="predicted"/>
<evidence type="ECO:0000256" key="1">
    <source>
        <dbReference type="ARBA" id="ARBA00022737"/>
    </source>
</evidence>
<dbReference type="PANTHER" id="PTHR24198:SF165">
    <property type="entry name" value="ANKYRIN REPEAT-CONTAINING PROTEIN-RELATED"/>
    <property type="match status" value="1"/>
</dbReference>
<dbReference type="Pfam" id="PF12796">
    <property type="entry name" value="Ank_2"/>
    <property type="match status" value="3"/>
</dbReference>
<dbReference type="InterPro" id="IPR025676">
    <property type="entry name" value="Clr5_dom"/>
</dbReference>
<dbReference type="InterPro" id="IPR036770">
    <property type="entry name" value="Ankyrin_rpt-contain_sf"/>
</dbReference>
<keyword evidence="7" id="KW-1185">Reference proteome</keyword>
<dbReference type="Pfam" id="PF14420">
    <property type="entry name" value="Clr5"/>
    <property type="match status" value="1"/>
</dbReference>
<sequence length="1170" mass="132821">MSKRVAEDEEWDLRKDKILRLYQVENRPLPKVIDHMAEEARFKRSKAQYERAFKRWGIKKNAKASDWQYVASRLGSRRHQHAPCTIEVGGKFVSEAKAKKEVARYTYQTTMQRLQSEYRQRNGSLVPLIDASRSIPHLLQERNAERQNVRIWEPDSPVQRKAIYWTNEQMFQLAKKTPWPQFICFINSLGTSGPPLLLPPADVSAIRAKTNQLKHLSSDPNLEISSVSLFQSTPFQEFSDGFLLSTYTTETDLCVPHKSVFDPKPYLPPTCSIPSDIDVNSVLDLSTRSNQLEFLKYIVHVVGNNFASRNICDTVVDLCQSELNRGLLKNLLDQKLLMVKALGEKLVIAASRGNNIPLVKILLDAGCDVNIHEEKKFQALHEAIFCGHEEMASFLLHRGAYDDKEVLRVSIDRGCPWPIWNQSSLDYAVEAESLPIIKELLKHHSQFIHRPLEITVHTLSIALSKKNIELFHFLLDQSPQLVNEIRSKPWSILEYSAWCGILALPIITKYSFDINKTDEQGKGSMLAVATACDDIDLVRHLLKLGADVRGIPTLGIRWNWETPRLRPCIADIELTALQWAIKNGNREMVDFLLSKGADANQTCHRIFPIQLAASLGDKEIVTSLLKAGACPNAVKTRVKKSYEGIFWLVGQSPALIALEKGNELIFDLLVQYGGIPQLSCSHKKNWSSIRSAITGGNRQLIKRVSDQSSIASYNLQRTIAECMLLCSSIFAREIFKIPPIDLSDPNHALLLRTAVYCHDMEYIIQLLTAARSSLGQYFPYYMTEGLTAAVEIREESLINMFLEAGASPTHTVMSYVNRFHGKFHRTQGFGRTNPLNQALTPFEGTRILRRNLCFKSKMPVDSQIALLLEEVEKPKPDKCHHDAWRTYIIDACMCAIENSNLRGLESLVAKGLELDWVPAEGFSFLQYALKYQRMEIAEFLIQAKVNLNVAAASYFDLTIHTALQCVIRQDNTVTTRNILDMGACVHAKPGMDCGATALQFAAINGNFEILKLLLERGADVNEPPGDFEGRTSIEGAAEHGRLNMAMYLLELGADIRGRASRNYRRTLYRAWRNGHRALVEMIQDWKSRTYGPEDCENIDIINETMTKDELDFAGSDAKQRYQKFEQEREEKRDKEWQKYDTSKEREEAGLRKLHEERMASIAMGVDHGFS</sequence>
<dbReference type="STRING" id="1448308.A0A2T2NX49"/>
<dbReference type="Proteomes" id="UP000240883">
    <property type="component" value="Unassembled WGS sequence"/>
</dbReference>
<name>A0A2T2NX49_CORCC</name>
<dbReference type="OrthoDB" id="539213at2759"/>
<dbReference type="SMART" id="SM00248">
    <property type="entry name" value="ANK"/>
    <property type="match status" value="15"/>
</dbReference>
<evidence type="ECO:0000313" key="7">
    <source>
        <dbReference type="Proteomes" id="UP000240883"/>
    </source>
</evidence>
<feature type="repeat" description="ANK" evidence="3">
    <location>
        <begin position="1028"/>
        <end position="1060"/>
    </location>
</feature>
<dbReference type="AlphaFoldDB" id="A0A2T2NX49"/>
<evidence type="ECO:0000256" key="4">
    <source>
        <dbReference type="SAM" id="MobiDB-lite"/>
    </source>
</evidence>
<reference evidence="6 7" key="1">
    <citation type="journal article" date="2018" name="Front. Microbiol.">
        <title>Genome-Wide Analysis of Corynespora cassiicola Leaf Fall Disease Putative Effectors.</title>
        <authorList>
            <person name="Lopez D."/>
            <person name="Ribeiro S."/>
            <person name="Label P."/>
            <person name="Fumanal B."/>
            <person name="Venisse J.S."/>
            <person name="Kohler A."/>
            <person name="de Oliveira R.R."/>
            <person name="Labutti K."/>
            <person name="Lipzen A."/>
            <person name="Lail K."/>
            <person name="Bauer D."/>
            <person name="Ohm R.A."/>
            <person name="Barry K.W."/>
            <person name="Spatafora J."/>
            <person name="Grigoriev I.V."/>
            <person name="Martin F.M."/>
            <person name="Pujade-Renaud V."/>
        </authorList>
    </citation>
    <scope>NUCLEOTIDE SEQUENCE [LARGE SCALE GENOMIC DNA]</scope>
    <source>
        <strain evidence="6 7">Philippines</strain>
    </source>
</reference>
<dbReference type="InterPro" id="IPR002110">
    <property type="entry name" value="Ankyrin_rpt"/>
</dbReference>
<feature type="repeat" description="ANK" evidence="3">
    <location>
        <begin position="993"/>
        <end position="1025"/>
    </location>
</feature>
<accession>A0A2T2NX49</accession>
<dbReference type="Gene3D" id="1.25.40.20">
    <property type="entry name" value="Ankyrin repeat-containing domain"/>
    <property type="match status" value="4"/>
</dbReference>
<dbReference type="PROSITE" id="PS50297">
    <property type="entry name" value="ANK_REP_REGION"/>
    <property type="match status" value="3"/>
</dbReference>
<dbReference type="PROSITE" id="PS50088">
    <property type="entry name" value="ANK_REPEAT"/>
    <property type="match status" value="3"/>
</dbReference>
<feature type="repeat" description="ANK" evidence="3">
    <location>
        <begin position="572"/>
        <end position="604"/>
    </location>
</feature>
<evidence type="ECO:0000259" key="5">
    <source>
        <dbReference type="Pfam" id="PF14420"/>
    </source>
</evidence>
<dbReference type="EMBL" id="KZ678132">
    <property type="protein sequence ID" value="PSN69668.1"/>
    <property type="molecule type" value="Genomic_DNA"/>
</dbReference>
<gene>
    <name evidence="6" type="ORF">BS50DRAFT_571039</name>
</gene>
<organism evidence="6 7">
    <name type="scientific">Corynespora cassiicola Philippines</name>
    <dbReference type="NCBI Taxonomy" id="1448308"/>
    <lineage>
        <taxon>Eukaryota</taxon>
        <taxon>Fungi</taxon>
        <taxon>Dikarya</taxon>
        <taxon>Ascomycota</taxon>
        <taxon>Pezizomycotina</taxon>
        <taxon>Dothideomycetes</taxon>
        <taxon>Pleosporomycetidae</taxon>
        <taxon>Pleosporales</taxon>
        <taxon>Corynesporascaceae</taxon>
        <taxon>Corynespora</taxon>
    </lineage>
</organism>
<dbReference type="PANTHER" id="PTHR24198">
    <property type="entry name" value="ANKYRIN REPEAT AND PROTEIN KINASE DOMAIN-CONTAINING PROTEIN"/>
    <property type="match status" value="1"/>
</dbReference>
<dbReference type="SUPFAM" id="SSF48403">
    <property type="entry name" value="Ankyrin repeat"/>
    <property type="match status" value="2"/>
</dbReference>
<evidence type="ECO:0000256" key="3">
    <source>
        <dbReference type="PROSITE-ProRule" id="PRU00023"/>
    </source>
</evidence>
<keyword evidence="2 3" id="KW-0040">ANK repeat</keyword>
<protein>
    <submittedName>
        <fullName evidence="6">Ankyrin</fullName>
    </submittedName>
</protein>
<feature type="region of interest" description="Disordered" evidence="4">
    <location>
        <begin position="1122"/>
        <end position="1150"/>
    </location>
</feature>
<evidence type="ECO:0000313" key="6">
    <source>
        <dbReference type="EMBL" id="PSN69668.1"/>
    </source>
</evidence>
<feature type="domain" description="Clr5" evidence="5">
    <location>
        <begin position="8"/>
        <end position="60"/>
    </location>
</feature>